<reference evidence="2" key="1">
    <citation type="journal article" date="2016" name="Nat. Genet.">
        <title>The genome sequences of Arachis duranensis and Arachis ipaensis, the diploid ancestors of cultivated peanut.</title>
        <authorList>
            <person name="Bertioli D.J."/>
            <person name="Cannon S.B."/>
            <person name="Froenicke L."/>
            <person name="Huang G."/>
            <person name="Farmer A.D."/>
            <person name="Cannon E.K."/>
            <person name="Liu X."/>
            <person name="Gao D."/>
            <person name="Clevenger J."/>
            <person name="Dash S."/>
            <person name="Ren L."/>
            <person name="Moretzsohn M.C."/>
            <person name="Shirasawa K."/>
            <person name="Huang W."/>
            <person name="Vidigal B."/>
            <person name="Abernathy B."/>
            <person name="Chu Y."/>
            <person name="Niederhuth C.E."/>
            <person name="Umale P."/>
            <person name="Araujo A.C."/>
            <person name="Kozik A."/>
            <person name="Kim K.D."/>
            <person name="Burow M.D."/>
            <person name="Varshney R.K."/>
            <person name="Wang X."/>
            <person name="Zhang X."/>
            <person name="Barkley N."/>
            <person name="Guimaraes P.M."/>
            <person name="Isobe S."/>
            <person name="Guo B."/>
            <person name="Liao B."/>
            <person name="Stalker H.T."/>
            <person name="Schmitz R.J."/>
            <person name="Scheffler B.E."/>
            <person name="Leal-Bertioli S.C."/>
            <person name="Xun X."/>
            <person name="Jackson S.A."/>
            <person name="Michelmore R."/>
            <person name="Ozias-Akins P."/>
        </authorList>
    </citation>
    <scope>NUCLEOTIDE SEQUENCE [LARGE SCALE GENOMIC DNA]</scope>
    <source>
        <strain evidence="2">cv. V14167</strain>
    </source>
</reference>
<dbReference type="KEGG" id="adu:107487297"/>
<organism evidence="2 3">
    <name type="scientific">Arachis duranensis</name>
    <name type="common">Wild peanut</name>
    <dbReference type="NCBI Taxonomy" id="130453"/>
    <lineage>
        <taxon>Eukaryota</taxon>
        <taxon>Viridiplantae</taxon>
        <taxon>Streptophyta</taxon>
        <taxon>Embryophyta</taxon>
        <taxon>Tracheophyta</taxon>
        <taxon>Spermatophyta</taxon>
        <taxon>Magnoliopsida</taxon>
        <taxon>eudicotyledons</taxon>
        <taxon>Gunneridae</taxon>
        <taxon>Pentapetalae</taxon>
        <taxon>rosids</taxon>
        <taxon>fabids</taxon>
        <taxon>Fabales</taxon>
        <taxon>Fabaceae</taxon>
        <taxon>Papilionoideae</taxon>
        <taxon>50 kb inversion clade</taxon>
        <taxon>dalbergioids sensu lato</taxon>
        <taxon>Dalbergieae</taxon>
        <taxon>Pterocarpus clade</taxon>
        <taxon>Arachis</taxon>
    </lineage>
</organism>
<protein>
    <submittedName>
        <fullName evidence="3">Uncharacterized protein LOC107487297</fullName>
    </submittedName>
</protein>
<gene>
    <name evidence="3" type="primary">LOC107487297</name>
</gene>
<feature type="compositionally biased region" description="Acidic residues" evidence="1">
    <location>
        <begin position="164"/>
        <end position="188"/>
    </location>
</feature>
<reference evidence="3" key="2">
    <citation type="submission" date="2025-08" db="UniProtKB">
        <authorList>
            <consortium name="RefSeq"/>
        </authorList>
    </citation>
    <scope>IDENTIFICATION</scope>
    <source>
        <tissue evidence="3">Whole plant</tissue>
    </source>
</reference>
<evidence type="ECO:0000313" key="3">
    <source>
        <dbReference type="RefSeq" id="XP_015963403.1"/>
    </source>
</evidence>
<feature type="region of interest" description="Disordered" evidence="1">
    <location>
        <begin position="160"/>
        <end position="208"/>
    </location>
</feature>
<dbReference type="Proteomes" id="UP000515211">
    <property type="component" value="Chromosome 1"/>
</dbReference>
<feature type="compositionally biased region" description="Acidic residues" evidence="1">
    <location>
        <begin position="196"/>
        <end position="208"/>
    </location>
</feature>
<accession>A0A6P4D717</accession>
<proteinExistence type="predicted"/>
<evidence type="ECO:0000313" key="2">
    <source>
        <dbReference type="Proteomes" id="UP000515211"/>
    </source>
</evidence>
<dbReference type="GeneID" id="107487297"/>
<name>A0A6P4D717_ARADU</name>
<dbReference type="RefSeq" id="XP_015963403.1">
    <property type="nucleotide sequence ID" value="XM_016107917.1"/>
</dbReference>
<keyword evidence="2" id="KW-1185">Reference proteome</keyword>
<sequence>MKRHLLYGEAALGTCKGTPTLKFVIDIFVAGLTESTLGVILVCWDSGGLIGAICLEEDICDNYTELQNYCDCGSVFEYQFSIIFDHMEVFGSKMGLVSMVVEYNVEEVVDRLRLITIGRPTISIGLFREYVSVQLTNTIGTLSSAITDADIIELGVSHDVLPQQDDDVQEEDEVDVDEEEEDEFDDQETTLKNEDGELEEEDDESEYD</sequence>
<dbReference type="AlphaFoldDB" id="A0A6P4D717"/>
<evidence type="ECO:0000256" key="1">
    <source>
        <dbReference type="SAM" id="MobiDB-lite"/>
    </source>
</evidence>